<keyword evidence="10" id="KW-0539">Nucleus</keyword>
<dbReference type="GO" id="GO:0005634">
    <property type="term" value="C:nucleus"/>
    <property type="evidence" value="ECO:0007669"/>
    <property type="project" value="UniProtKB-SubCell"/>
</dbReference>
<evidence type="ECO:0000256" key="7">
    <source>
        <dbReference type="ARBA" id="ARBA00023125"/>
    </source>
</evidence>
<evidence type="ECO:0000313" key="14">
    <source>
        <dbReference type="Proteomes" id="UP001620626"/>
    </source>
</evidence>
<dbReference type="InterPro" id="IPR001628">
    <property type="entry name" value="Znf_hrmn_rcpt"/>
</dbReference>
<dbReference type="InterPro" id="IPR000536">
    <property type="entry name" value="Nucl_hrmn_rcpt_lig-bd"/>
</dbReference>
<gene>
    <name evidence="13" type="ORF">niasHT_028631</name>
</gene>
<dbReference type="EMBL" id="JBICBT010000794">
    <property type="protein sequence ID" value="KAL3100270.1"/>
    <property type="molecule type" value="Genomic_DNA"/>
</dbReference>
<evidence type="ECO:0000259" key="11">
    <source>
        <dbReference type="PROSITE" id="PS51030"/>
    </source>
</evidence>
<dbReference type="SUPFAM" id="SSF57716">
    <property type="entry name" value="Glucocorticoid receptor-like (DNA-binding domain)"/>
    <property type="match status" value="1"/>
</dbReference>
<proteinExistence type="inferred from homology"/>
<evidence type="ECO:0000256" key="10">
    <source>
        <dbReference type="ARBA" id="ARBA00023242"/>
    </source>
</evidence>
<keyword evidence="9" id="KW-0675">Receptor</keyword>
<evidence type="ECO:0000256" key="5">
    <source>
        <dbReference type="ARBA" id="ARBA00022833"/>
    </source>
</evidence>
<evidence type="ECO:0000259" key="12">
    <source>
        <dbReference type="PROSITE" id="PS51843"/>
    </source>
</evidence>
<evidence type="ECO:0000256" key="2">
    <source>
        <dbReference type="ARBA" id="ARBA00005993"/>
    </source>
</evidence>
<dbReference type="Gene3D" id="3.30.50.10">
    <property type="entry name" value="Erythroid Transcription Factor GATA-1, subunit A"/>
    <property type="match status" value="1"/>
</dbReference>
<sequence length="371" mass="42027">MKLNSNKQSFDCSVCSRPCQHSYYGVKTCESCKHFFRRAISLMKEYKCTKSGECDIKKDYAVCKRCRLNKCLTVGMNPRKVCVIKIDEGKVRAFVQRIKQQSPKDADLDSAPEQKQLLDLIMMKHLLEVEQKVCRIRNSRTRIPESFYDQCNSFTEPPNAPPAANFEKTNRLGPFIAKPPYFAMDLLFVFEIVKSFPSFEQLIINDKIALCSNIAMPLVVLSKSFYSQSVQQNSDVICDPSSGVIAINTITNSCFNEASVIMKMGDQLLFKAVQPFSRLKLSTEEFVLVRAIVYSVTPGLSDHGQKLLFTEAEKYSSLLMRNLQMNYGPAPGALRYVELMGMVECLFNTGANLRQLLTYFSISQLFCPVLA</sequence>
<dbReference type="InterPro" id="IPR035500">
    <property type="entry name" value="NHR-like_dom_sf"/>
</dbReference>
<keyword evidence="5" id="KW-0862">Zinc</keyword>
<feature type="domain" description="NR LBD" evidence="12">
    <location>
        <begin position="128"/>
        <end position="371"/>
    </location>
</feature>
<dbReference type="Pfam" id="PF00104">
    <property type="entry name" value="Hormone_recep"/>
    <property type="match status" value="1"/>
</dbReference>
<keyword evidence="3" id="KW-0479">Metal-binding</keyword>
<evidence type="ECO:0000256" key="4">
    <source>
        <dbReference type="ARBA" id="ARBA00022771"/>
    </source>
</evidence>
<organism evidence="13 14">
    <name type="scientific">Heterodera trifolii</name>
    <dbReference type="NCBI Taxonomy" id="157864"/>
    <lineage>
        <taxon>Eukaryota</taxon>
        <taxon>Metazoa</taxon>
        <taxon>Ecdysozoa</taxon>
        <taxon>Nematoda</taxon>
        <taxon>Chromadorea</taxon>
        <taxon>Rhabditida</taxon>
        <taxon>Tylenchina</taxon>
        <taxon>Tylenchomorpha</taxon>
        <taxon>Tylenchoidea</taxon>
        <taxon>Heteroderidae</taxon>
        <taxon>Heteroderinae</taxon>
        <taxon>Heterodera</taxon>
    </lineage>
</organism>
<feature type="domain" description="Nuclear receptor" evidence="11">
    <location>
        <begin position="9"/>
        <end position="83"/>
    </location>
</feature>
<comment type="caution">
    <text evidence="13">The sequence shown here is derived from an EMBL/GenBank/DDBJ whole genome shotgun (WGS) entry which is preliminary data.</text>
</comment>
<dbReference type="PRINTS" id="PR00047">
    <property type="entry name" value="STROIDFINGER"/>
</dbReference>
<dbReference type="GO" id="GO:0003677">
    <property type="term" value="F:DNA binding"/>
    <property type="evidence" value="ECO:0007669"/>
    <property type="project" value="UniProtKB-KW"/>
</dbReference>
<dbReference type="PRINTS" id="PR00398">
    <property type="entry name" value="STRDHORMONER"/>
</dbReference>
<keyword evidence="6" id="KW-0805">Transcription regulation</keyword>
<keyword evidence="14" id="KW-1185">Reference proteome</keyword>
<keyword evidence="7" id="KW-0238">DNA-binding</keyword>
<evidence type="ECO:0000256" key="6">
    <source>
        <dbReference type="ARBA" id="ARBA00023015"/>
    </source>
</evidence>
<comment type="similarity">
    <text evidence="2">Belongs to the nuclear hormone receptor family.</text>
</comment>
<evidence type="ECO:0000256" key="3">
    <source>
        <dbReference type="ARBA" id="ARBA00022723"/>
    </source>
</evidence>
<protein>
    <submittedName>
        <fullName evidence="13">Uncharacterized protein</fullName>
    </submittedName>
</protein>
<dbReference type="InterPro" id="IPR049636">
    <property type="entry name" value="HNF4-like_DBD"/>
</dbReference>
<dbReference type="PROSITE" id="PS51030">
    <property type="entry name" value="NUCLEAR_REC_DBD_2"/>
    <property type="match status" value="1"/>
</dbReference>
<reference evidence="13 14" key="1">
    <citation type="submission" date="2024-10" db="EMBL/GenBank/DDBJ databases">
        <authorList>
            <person name="Kim D."/>
        </authorList>
    </citation>
    <scope>NUCLEOTIDE SEQUENCE [LARGE SCALE GENOMIC DNA]</scope>
    <source>
        <strain evidence="13">BH-2024</strain>
    </source>
</reference>
<dbReference type="InterPro" id="IPR013088">
    <property type="entry name" value="Znf_NHR/GATA"/>
</dbReference>
<dbReference type="CDD" id="cd06960">
    <property type="entry name" value="NR_DBD_HNF4A"/>
    <property type="match status" value="1"/>
</dbReference>
<dbReference type="AlphaFoldDB" id="A0ABD2KC86"/>
<dbReference type="SUPFAM" id="SSF48508">
    <property type="entry name" value="Nuclear receptor ligand-binding domain"/>
    <property type="match status" value="1"/>
</dbReference>
<dbReference type="GO" id="GO:0008270">
    <property type="term" value="F:zinc ion binding"/>
    <property type="evidence" value="ECO:0007669"/>
    <property type="project" value="UniProtKB-KW"/>
</dbReference>
<name>A0ABD2KC86_9BILA</name>
<dbReference type="PANTHER" id="PTHR24083">
    <property type="entry name" value="NUCLEAR HORMONE RECEPTOR"/>
    <property type="match status" value="1"/>
</dbReference>
<evidence type="ECO:0000313" key="13">
    <source>
        <dbReference type="EMBL" id="KAL3100270.1"/>
    </source>
</evidence>
<evidence type="ECO:0000256" key="8">
    <source>
        <dbReference type="ARBA" id="ARBA00023163"/>
    </source>
</evidence>
<dbReference type="Pfam" id="PF00105">
    <property type="entry name" value="zf-C4"/>
    <property type="match status" value="1"/>
</dbReference>
<keyword evidence="4" id="KW-0863">Zinc-finger</keyword>
<keyword evidence="8" id="KW-0804">Transcription</keyword>
<dbReference type="SMART" id="SM00430">
    <property type="entry name" value="HOLI"/>
    <property type="match status" value="1"/>
</dbReference>
<dbReference type="InterPro" id="IPR001723">
    <property type="entry name" value="Nuclear_hrmn_rcpt"/>
</dbReference>
<evidence type="ECO:0000256" key="1">
    <source>
        <dbReference type="ARBA" id="ARBA00004123"/>
    </source>
</evidence>
<dbReference type="PROSITE" id="PS51843">
    <property type="entry name" value="NR_LBD"/>
    <property type="match status" value="1"/>
</dbReference>
<dbReference type="InterPro" id="IPR050274">
    <property type="entry name" value="Nuclear_hormone_rcpt_NR2"/>
</dbReference>
<dbReference type="Proteomes" id="UP001620626">
    <property type="component" value="Unassembled WGS sequence"/>
</dbReference>
<comment type="subcellular location">
    <subcellularLocation>
        <location evidence="1">Nucleus</location>
    </subcellularLocation>
</comment>
<dbReference type="Gene3D" id="1.10.565.10">
    <property type="entry name" value="Retinoid X Receptor"/>
    <property type="match status" value="1"/>
</dbReference>
<evidence type="ECO:0000256" key="9">
    <source>
        <dbReference type="ARBA" id="ARBA00023170"/>
    </source>
</evidence>
<dbReference type="SMART" id="SM00399">
    <property type="entry name" value="ZnF_C4"/>
    <property type="match status" value="1"/>
</dbReference>
<accession>A0ABD2KC86</accession>